<protein>
    <submittedName>
        <fullName evidence="1">Uncharacterized protein</fullName>
    </submittedName>
</protein>
<dbReference type="Proteomes" id="UP000785679">
    <property type="component" value="Unassembled WGS sequence"/>
</dbReference>
<accession>A0A8J8SWX4</accession>
<dbReference type="EMBL" id="RRYP01017946">
    <property type="protein sequence ID" value="TNV73862.1"/>
    <property type="molecule type" value="Genomic_DNA"/>
</dbReference>
<name>A0A8J8SWX4_HALGN</name>
<proteinExistence type="predicted"/>
<gene>
    <name evidence="1" type="ORF">FGO68_gene15975</name>
</gene>
<organism evidence="1 2">
    <name type="scientific">Halteria grandinella</name>
    <dbReference type="NCBI Taxonomy" id="5974"/>
    <lineage>
        <taxon>Eukaryota</taxon>
        <taxon>Sar</taxon>
        <taxon>Alveolata</taxon>
        <taxon>Ciliophora</taxon>
        <taxon>Intramacronucleata</taxon>
        <taxon>Spirotrichea</taxon>
        <taxon>Stichotrichia</taxon>
        <taxon>Sporadotrichida</taxon>
        <taxon>Halteriidae</taxon>
        <taxon>Halteria</taxon>
    </lineage>
</organism>
<keyword evidence="2" id="KW-1185">Reference proteome</keyword>
<dbReference type="AlphaFoldDB" id="A0A8J8SWX4"/>
<reference evidence="1" key="1">
    <citation type="submission" date="2019-06" db="EMBL/GenBank/DDBJ databases">
        <authorList>
            <person name="Zheng W."/>
        </authorList>
    </citation>
    <scope>NUCLEOTIDE SEQUENCE</scope>
    <source>
        <strain evidence="1">QDHG01</strain>
    </source>
</reference>
<sequence length="72" mass="8519">MFIAGKRRHPSISLKCFVIKLQYLLFKSHLQQVIYISMCIQFNQVNTYCCVSSFLHQRKNFLPNLRDTAYSS</sequence>
<comment type="caution">
    <text evidence="1">The sequence shown here is derived from an EMBL/GenBank/DDBJ whole genome shotgun (WGS) entry which is preliminary data.</text>
</comment>
<evidence type="ECO:0000313" key="1">
    <source>
        <dbReference type="EMBL" id="TNV73862.1"/>
    </source>
</evidence>
<evidence type="ECO:0000313" key="2">
    <source>
        <dbReference type="Proteomes" id="UP000785679"/>
    </source>
</evidence>